<reference evidence="3" key="2">
    <citation type="submission" date="2021-02" db="EMBL/GenBank/DDBJ databases">
        <title>Infant gut strain persistence is associated with maternal origin, phylogeny, and functional potential including surface adhesion and iron acquisition.</title>
        <authorList>
            <person name="Lou Y.C."/>
        </authorList>
    </citation>
    <scope>NUCLEOTIDE SEQUENCE</scope>
    <source>
        <strain evidence="3">L3_082_243G1_dasL3_082_243G1_maxbin2.maxbin.015s ta_sub</strain>
    </source>
</reference>
<dbReference type="EMBL" id="JAHYQA010000002">
    <property type="protein sequence ID" value="MCE9236311.1"/>
    <property type="molecule type" value="Genomic_DNA"/>
</dbReference>
<accession>I0PZH9</accession>
<dbReference type="Proteomes" id="UP000095541">
    <property type="component" value="Unassembled WGS sequence"/>
</dbReference>
<dbReference type="Proteomes" id="UP001200544">
    <property type="component" value="Unassembled WGS sequence"/>
</dbReference>
<accession>A0A0P0EX73</accession>
<reference evidence="4" key="3">
    <citation type="submission" date="2021-07" db="EMBL/GenBank/DDBJ databases">
        <title>Comparative genomics of Bacteroides fragilis group isolates reveals species-dependent resistance mechanisms and validates clinical tools for resistance prediction.</title>
        <authorList>
            <person name="Wallace M.J."/>
            <person name="Jean S."/>
            <person name="Wallace M.A."/>
            <person name="Carey-Ann B.D."/>
            <person name="Dantas G."/>
        </authorList>
    </citation>
    <scope>NUCLEOTIDE SEQUENCE</scope>
    <source>
        <strain evidence="4">BJH_160</strain>
    </source>
</reference>
<protein>
    <submittedName>
        <fullName evidence="3">DUF2693 domain-containing protein</fullName>
    </submittedName>
    <submittedName>
        <fullName evidence="1">Protein of uncharacterized function (DUF2693)</fullName>
    </submittedName>
    <submittedName>
        <fullName evidence="4">SH3 beta-barrel fold-containing protein</fullName>
    </submittedName>
</protein>
<sequence length="112" mass="13387">MTEMKKQHSLPRVRLMRRAAVIRRNNDMNRRDALIIAHRIGGLIRKMHRENVKFCYTKQDGTVRHAVGTLTGYQHSFHRPYMPRPENTFVVYYDLEAKGWRTFHAENFLCVE</sequence>
<evidence type="ECO:0000313" key="7">
    <source>
        <dbReference type="Proteomes" id="UP000782901"/>
    </source>
</evidence>
<dbReference type="RefSeq" id="WP_008766438.1">
    <property type="nucleotide sequence ID" value="NZ_AP022660.1"/>
</dbReference>
<evidence type="ECO:0000313" key="3">
    <source>
        <dbReference type="EMBL" id="MBS5411753.1"/>
    </source>
</evidence>
<evidence type="ECO:0000313" key="1">
    <source>
        <dbReference type="EMBL" id="CUP00431.1"/>
    </source>
</evidence>
<dbReference type="Proteomes" id="UP000782901">
    <property type="component" value="Unassembled WGS sequence"/>
</dbReference>
<reference evidence="5 6" key="1">
    <citation type="submission" date="2015-09" db="EMBL/GenBank/DDBJ databases">
        <authorList>
            <consortium name="Pathogen Informatics"/>
        </authorList>
    </citation>
    <scope>NUCLEOTIDE SEQUENCE [LARGE SCALE GENOMIC DNA]</scope>
    <source>
        <strain evidence="1 6">2789STDY5834899</strain>
        <strain evidence="2 5">2789STDY5834945</strain>
    </source>
</reference>
<dbReference type="Pfam" id="PF10902">
    <property type="entry name" value="WYL_2"/>
    <property type="match status" value="1"/>
</dbReference>
<dbReference type="AlphaFoldDB" id="A0A0P0EX73"/>
<evidence type="ECO:0000313" key="6">
    <source>
        <dbReference type="Proteomes" id="UP000095576"/>
    </source>
</evidence>
<organism evidence="3 7">
    <name type="scientific">Bacteroides thetaiotaomicron</name>
    <dbReference type="NCBI Taxonomy" id="818"/>
    <lineage>
        <taxon>Bacteria</taxon>
        <taxon>Pseudomonadati</taxon>
        <taxon>Bacteroidota</taxon>
        <taxon>Bacteroidia</taxon>
        <taxon>Bacteroidales</taxon>
        <taxon>Bacteroidaceae</taxon>
        <taxon>Bacteroides</taxon>
    </lineage>
</organism>
<dbReference type="GeneID" id="85230852"/>
<name>A0A0P0EX73_BACT4</name>
<dbReference type="Proteomes" id="UP000095576">
    <property type="component" value="Unassembled WGS sequence"/>
</dbReference>
<dbReference type="EMBL" id="CZAP01000002">
    <property type="protein sequence ID" value="CUP00431.1"/>
    <property type="molecule type" value="Genomic_DNA"/>
</dbReference>
<gene>
    <name evidence="1" type="ORF">ERS852511_00815</name>
    <name evidence="2" type="ORF">ERS852557_03244</name>
    <name evidence="4" type="ORF">K0H07_03950</name>
    <name evidence="3" type="ORF">KHY35_13760</name>
</gene>
<dbReference type="KEGG" id="btho:Btheta7330_01022"/>
<dbReference type="EMBL" id="JAGZEE010000019">
    <property type="protein sequence ID" value="MBS5411753.1"/>
    <property type="molecule type" value="Genomic_DNA"/>
</dbReference>
<evidence type="ECO:0000313" key="4">
    <source>
        <dbReference type="EMBL" id="MCE9236311.1"/>
    </source>
</evidence>
<dbReference type="EMBL" id="CZBI01000004">
    <property type="protein sequence ID" value="CUQ26403.1"/>
    <property type="molecule type" value="Genomic_DNA"/>
</dbReference>
<evidence type="ECO:0000313" key="2">
    <source>
        <dbReference type="EMBL" id="CUQ26403.1"/>
    </source>
</evidence>
<dbReference type="InterPro" id="IPR024401">
    <property type="entry name" value="WYL_prot"/>
</dbReference>
<proteinExistence type="predicted"/>
<evidence type="ECO:0000313" key="5">
    <source>
        <dbReference type="Proteomes" id="UP000095541"/>
    </source>
</evidence>